<proteinExistence type="predicted"/>
<dbReference type="EMBL" id="BNJG01000001">
    <property type="protein sequence ID" value="GHO52911.1"/>
    <property type="molecule type" value="Genomic_DNA"/>
</dbReference>
<gene>
    <name evidence="2" type="ORF">KSB_13860</name>
</gene>
<keyword evidence="3" id="KW-1185">Reference proteome</keyword>
<keyword evidence="1" id="KW-0812">Transmembrane</keyword>
<keyword evidence="1" id="KW-1133">Transmembrane helix</keyword>
<sequence>MERNVAAAIVAQPFASPNHFFAPLSGFVAHSGAKLLLLAANILHWTRIYSASIFDMLQF</sequence>
<organism evidence="2 3">
    <name type="scientific">Ktedonobacter robiniae</name>
    <dbReference type="NCBI Taxonomy" id="2778365"/>
    <lineage>
        <taxon>Bacteria</taxon>
        <taxon>Bacillati</taxon>
        <taxon>Chloroflexota</taxon>
        <taxon>Ktedonobacteria</taxon>
        <taxon>Ktedonobacterales</taxon>
        <taxon>Ktedonobacteraceae</taxon>
        <taxon>Ktedonobacter</taxon>
    </lineage>
</organism>
<comment type="caution">
    <text evidence="2">The sequence shown here is derived from an EMBL/GenBank/DDBJ whole genome shotgun (WGS) entry which is preliminary data.</text>
</comment>
<protein>
    <submittedName>
        <fullName evidence="2">Uncharacterized protein</fullName>
    </submittedName>
</protein>
<evidence type="ECO:0000313" key="3">
    <source>
        <dbReference type="Proteomes" id="UP000654345"/>
    </source>
</evidence>
<keyword evidence="1" id="KW-0472">Membrane</keyword>
<feature type="transmembrane region" description="Helical" evidence="1">
    <location>
        <begin position="20"/>
        <end position="43"/>
    </location>
</feature>
<evidence type="ECO:0000313" key="2">
    <source>
        <dbReference type="EMBL" id="GHO52911.1"/>
    </source>
</evidence>
<evidence type="ECO:0000256" key="1">
    <source>
        <dbReference type="SAM" id="Phobius"/>
    </source>
</evidence>
<reference evidence="2 3" key="1">
    <citation type="journal article" date="2021" name="Int. J. Syst. Evol. Microbiol.">
        <title>Reticulibacter mediterranei gen. nov., sp. nov., within the new family Reticulibacteraceae fam. nov., and Ktedonospora formicarum gen. nov., sp. nov., Ktedonobacter robiniae sp. nov., Dictyobacter formicarum sp. nov. and Dictyobacter arantiisoli sp. nov., belonging to the class Ktedonobacteria.</title>
        <authorList>
            <person name="Yabe S."/>
            <person name="Zheng Y."/>
            <person name="Wang C.M."/>
            <person name="Sakai Y."/>
            <person name="Abe K."/>
            <person name="Yokota A."/>
            <person name="Donadio S."/>
            <person name="Cavaletti L."/>
            <person name="Monciardini P."/>
        </authorList>
    </citation>
    <scope>NUCLEOTIDE SEQUENCE [LARGE SCALE GENOMIC DNA]</scope>
    <source>
        <strain evidence="2 3">SOSP1-30</strain>
    </source>
</reference>
<name>A0ABQ3UJK1_9CHLR</name>
<accession>A0ABQ3UJK1</accession>
<dbReference type="Proteomes" id="UP000654345">
    <property type="component" value="Unassembled WGS sequence"/>
</dbReference>